<dbReference type="KEGG" id="psco:LY89DRAFT_783087"/>
<reference evidence="2 3" key="1">
    <citation type="submission" date="2015-10" db="EMBL/GenBank/DDBJ databases">
        <title>Full genome of DAOMC 229536 Phialocephala scopiformis, a fungal endophyte of spruce producing the potent anti-insectan compound rugulosin.</title>
        <authorList>
            <consortium name="DOE Joint Genome Institute"/>
            <person name="Walker A.K."/>
            <person name="Frasz S.L."/>
            <person name="Seifert K.A."/>
            <person name="Miller J.D."/>
            <person name="Mondo S.J."/>
            <person name="Labutti K."/>
            <person name="Lipzen A."/>
            <person name="Dockter R."/>
            <person name="Kennedy M."/>
            <person name="Grigoriev I.V."/>
            <person name="Spatafora J.W."/>
        </authorList>
    </citation>
    <scope>NUCLEOTIDE SEQUENCE [LARGE SCALE GENOMIC DNA]</scope>
    <source>
        <strain evidence="2 3">CBS 120377</strain>
    </source>
</reference>
<evidence type="ECO:0000256" key="1">
    <source>
        <dbReference type="SAM" id="MobiDB-lite"/>
    </source>
</evidence>
<proteinExistence type="predicted"/>
<name>A0A194X6M5_MOLSC</name>
<accession>A0A194X6M5</accession>
<feature type="compositionally biased region" description="Basic and acidic residues" evidence="1">
    <location>
        <begin position="40"/>
        <end position="50"/>
    </location>
</feature>
<protein>
    <submittedName>
        <fullName evidence="2">Uncharacterized protein</fullName>
    </submittedName>
</protein>
<organism evidence="2 3">
    <name type="scientific">Mollisia scopiformis</name>
    <name type="common">Conifer needle endophyte fungus</name>
    <name type="synonym">Phialocephala scopiformis</name>
    <dbReference type="NCBI Taxonomy" id="149040"/>
    <lineage>
        <taxon>Eukaryota</taxon>
        <taxon>Fungi</taxon>
        <taxon>Dikarya</taxon>
        <taxon>Ascomycota</taxon>
        <taxon>Pezizomycotina</taxon>
        <taxon>Leotiomycetes</taxon>
        <taxon>Helotiales</taxon>
        <taxon>Mollisiaceae</taxon>
        <taxon>Mollisia</taxon>
    </lineage>
</organism>
<evidence type="ECO:0000313" key="2">
    <source>
        <dbReference type="EMBL" id="KUJ15818.1"/>
    </source>
</evidence>
<keyword evidence="3" id="KW-1185">Reference proteome</keyword>
<dbReference type="GeneID" id="28832374"/>
<sequence>MTSNSIINFILNNPDFEHHLHLSVAELRNALSTNPTDTSTDEKPKSRFHDLTQGLDDEQKKKTLEVLEKILADTQKKKCTIFEAIVEITVQLTEMPYNPVHWSLRASLLLEIGYPELAAGDARKSQKLSTAMLSGEGVGIAARAEPVYFGKSVEELHLEAFGILARALNEAGAFVNLREMCLEARALYSADNIFTAEFETSAARIKELKNEQRRRAMSYPHVARQNLLGATEILQFGFVDFRRYPFMPLEYLHRNAALFEATNTTILAMTPVSVQPSNVVTNSG</sequence>
<dbReference type="EMBL" id="KQ947417">
    <property type="protein sequence ID" value="KUJ15818.1"/>
    <property type="molecule type" value="Genomic_DNA"/>
</dbReference>
<dbReference type="InParanoid" id="A0A194X6M5"/>
<evidence type="ECO:0000313" key="3">
    <source>
        <dbReference type="Proteomes" id="UP000070700"/>
    </source>
</evidence>
<dbReference type="AlphaFoldDB" id="A0A194X6M5"/>
<dbReference type="RefSeq" id="XP_018070173.1">
    <property type="nucleotide sequence ID" value="XM_018222648.1"/>
</dbReference>
<dbReference type="Proteomes" id="UP000070700">
    <property type="component" value="Unassembled WGS sequence"/>
</dbReference>
<feature type="region of interest" description="Disordered" evidence="1">
    <location>
        <begin position="33"/>
        <end position="54"/>
    </location>
</feature>
<dbReference type="OrthoDB" id="438641at2759"/>
<gene>
    <name evidence="2" type="ORF">LY89DRAFT_783087</name>
</gene>